<keyword evidence="3" id="KW-1185">Reference proteome</keyword>
<evidence type="ECO:0000313" key="2">
    <source>
        <dbReference type="EMBL" id="KOR76622.1"/>
    </source>
</evidence>
<dbReference type="AlphaFoldDB" id="A0A0M1N362"/>
<dbReference type="Proteomes" id="UP000036932">
    <property type="component" value="Unassembled WGS sequence"/>
</dbReference>
<dbReference type="InterPro" id="IPR002925">
    <property type="entry name" value="Dienelactn_hydro"/>
</dbReference>
<protein>
    <recommendedName>
        <fullName evidence="1">Dienelactone hydrolase domain-containing protein</fullName>
    </recommendedName>
</protein>
<dbReference type="InterPro" id="IPR029058">
    <property type="entry name" value="AB_hydrolase_fold"/>
</dbReference>
<dbReference type="PATRIC" id="fig|1705565.3.peg.508"/>
<gene>
    <name evidence="2" type="ORF">AM231_21965</name>
</gene>
<name>A0A0M1N362_9BACL</name>
<dbReference type="GO" id="GO:0016787">
    <property type="term" value="F:hydrolase activity"/>
    <property type="evidence" value="ECO:0007669"/>
    <property type="project" value="InterPro"/>
</dbReference>
<dbReference type="InterPro" id="IPR050261">
    <property type="entry name" value="FrsA_esterase"/>
</dbReference>
<dbReference type="EMBL" id="LIUT01000006">
    <property type="protein sequence ID" value="KOR76622.1"/>
    <property type="molecule type" value="Genomic_DNA"/>
</dbReference>
<accession>A0A0M1N362</accession>
<proteinExistence type="predicted"/>
<dbReference type="RefSeq" id="WP_054404517.1">
    <property type="nucleotide sequence ID" value="NZ_LIUT01000006.1"/>
</dbReference>
<evidence type="ECO:0000313" key="3">
    <source>
        <dbReference type="Proteomes" id="UP000036932"/>
    </source>
</evidence>
<sequence>MAYPLSRLTEADFPGLLEDVADHQDWVLKRDRIASVWQRYIGWIPDPIPCRYEIHSEDQEADHTRIHLTYATGYGDHVTAYLLIPSHPAASEDGNKRYPAMLALHPTDPHGKDDIATSAGRAGRRYALELVTRGYVVLAPDTITAGERIYEGTEPFQTAPFYAAHPSSTAVGKMIHDHQQGISLLQSLPYVDPDRIGAIGHSLGGYNAYFLAAVDDRIKAVVSSCGFCPFMQDSTPERWGQREWFSHIPKLTDDLNDGFVPFEFHEIMALMAPRPLFNWFAQNDAIFPNWQAASYASLDIYGLYQWLGYEEQYTSLMGNEGHNFPDPIRNISYQFLDRWLKVESSIK</sequence>
<organism evidence="2 3">
    <name type="scientific">Paenibacillus solani</name>
    <dbReference type="NCBI Taxonomy" id="1705565"/>
    <lineage>
        <taxon>Bacteria</taxon>
        <taxon>Bacillati</taxon>
        <taxon>Bacillota</taxon>
        <taxon>Bacilli</taxon>
        <taxon>Bacillales</taxon>
        <taxon>Paenibacillaceae</taxon>
        <taxon>Paenibacillus</taxon>
    </lineage>
</organism>
<dbReference type="Gene3D" id="3.40.50.1820">
    <property type="entry name" value="alpha/beta hydrolase"/>
    <property type="match status" value="1"/>
</dbReference>
<dbReference type="Pfam" id="PF01738">
    <property type="entry name" value="DLH"/>
    <property type="match status" value="1"/>
</dbReference>
<comment type="caution">
    <text evidence="2">The sequence shown here is derived from an EMBL/GenBank/DDBJ whole genome shotgun (WGS) entry which is preliminary data.</text>
</comment>
<dbReference type="PANTHER" id="PTHR22946">
    <property type="entry name" value="DIENELACTONE HYDROLASE DOMAIN-CONTAINING PROTEIN-RELATED"/>
    <property type="match status" value="1"/>
</dbReference>
<dbReference type="SUPFAM" id="SSF53474">
    <property type="entry name" value="alpha/beta-Hydrolases"/>
    <property type="match status" value="1"/>
</dbReference>
<dbReference type="OrthoDB" id="3668964at2"/>
<reference evidence="3" key="1">
    <citation type="submission" date="2015-08" db="EMBL/GenBank/DDBJ databases">
        <title>Genome sequencing project for genomic taxonomy and phylogenomics of Bacillus-like bacteria.</title>
        <authorList>
            <person name="Liu B."/>
            <person name="Wang J."/>
            <person name="Zhu Y."/>
            <person name="Liu G."/>
            <person name="Chen Q."/>
            <person name="Chen Z."/>
            <person name="Lan J."/>
            <person name="Che J."/>
            <person name="Ge C."/>
            <person name="Shi H."/>
            <person name="Pan Z."/>
            <person name="Liu X."/>
        </authorList>
    </citation>
    <scope>NUCLEOTIDE SEQUENCE [LARGE SCALE GENOMIC DNA]</scope>
    <source>
        <strain evidence="3">FJAT-22460</strain>
    </source>
</reference>
<feature type="domain" description="Dienelactone hydrolase" evidence="1">
    <location>
        <begin position="129"/>
        <end position="226"/>
    </location>
</feature>
<evidence type="ECO:0000259" key="1">
    <source>
        <dbReference type="Pfam" id="PF01738"/>
    </source>
</evidence>